<proteinExistence type="predicted"/>
<dbReference type="Proteomes" id="UP000617041">
    <property type="component" value="Unassembled WGS sequence"/>
</dbReference>
<reference evidence="2" key="1">
    <citation type="submission" date="2020-12" db="EMBL/GenBank/DDBJ databases">
        <title>Ramlibacter sp. nov., isolated from a freshwater alga, Cryptomonas.</title>
        <authorList>
            <person name="Kim H.M."/>
            <person name="Jeon C.O."/>
        </authorList>
    </citation>
    <scope>NUCLEOTIDE SEQUENCE</scope>
    <source>
        <strain evidence="2">CrO1</strain>
    </source>
</reference>
<protein>
    <submittedName>
        <fullName evidence="2">DUF2075 domain-containing protein</fullName>
    </submittedName>
</protein>
<dbReference type="SUPFAM" id="SSF52540">
    <property type="entry name" value="P-loop containing nucleoside triphosphate hydrolases"/>
    <property type="match status" value="2"/>
</dbReference>
<name>A0A934PYE3_9BURK</name>
<evidence type="ECO:0000313" key="3">
    <source>
        <dbReference type="Proteomes" id="UP000617041"/>
    </source>
</evidence>
<keyword evidence="3" id="KW-1185">Reference proteome</keyword>
<organism evidence="2 3">
    <name type="scientific">Ramlibacter algicola</name>
    <dbReference type="NCBI Taxonomy" id="2795217"/>
    <lineage>
        <taxon>Bacteria</taxon>
        <taxon>Pseudomonadati</taxon>
        <taxon>Pseudomonadota</taxon>
        <taxon>Betaproteobacteria</taxon>
        <taxon>Burkholderiales</taxon>
        <taxon>Comamonadaceae</taxon>
        <taxon>Ramlibacter</taxon>
    </lineage>
</organism>
<dbReference type="InterPro" id="IPR018647">
    <property type="entry name" value="SLFN_3-like_DNA/RNA_helicase"/>
</dbReference>
<dbReference type="Pfam" id="PF09848">
    <property type="entry name" value="SLFN-g3_helicase"/>
    <property type="match status" value="1"/>
</dbReference>
<accession>A0A934PYE3</accession>
<dbReference type="InterPro" id="IPR027417">
    <property type="entry name" value="P-loop_NTPase"/>
</dbReference>
<dbReference type="AlphaFoldDB" id="A0A934PYE3"/>
<sequence>MRSAPQTSTSEVAAASYRVARSRAYYSSDLATFLDEENTRILGTLSRAASDDGPIEPAQLLSWEQQIRCLTSALRSHPASTGGVFFEYAVPRLGRRIDVVLVLGGVVFVIEFKVGAKQYTAAALDQVWDYALDLKNFHETSHDKVLCPVLVATDAPARPIRTATSVRDDGVLVPICCNSAQLDAVLDHVLQSRPQSLVVARDWDAGRYAPTPSIIEAALALYSGHGVAEISRFGAEERNLRETSSAVDALIEQCRESRQKAICFVTGVPGAGKTLVGLNVAATHAQQGDTHSVFLSGNGPLVAVLREALTRDQVRRTRARGEKLTKSAALTTVKSFIQNVHHFRDEYLRDQRPPVDHVAVFDEAQRAWNLTQTAAFMQRKRGQAGFDMSEPEYLISCMDRHPDWAVIVCLVGGGQEINTGEAGIRGWLEALSRRFPHWKVHLPAELRDSEYQVADFLRQAPPTFSVVNDERLHLAVSMRSFRAQHVSTLVKQVLDLERQEAVRTLVRVLPSYPIVLTRDVNLGKEWVRSQARGNERYGLMVSSQAERLRPHAIHVRAPMDPVHWFLDGKEDVRSSYYLEDVATEFHVQGLELDWGCVVWDGDFRFAGSAWTHHAFVGSKWQNINSPERRTFQKNAYRVLLTRARQGVAIVVPTGTASDATRDPKFYDSTFEYLRQIGIPVLR</sequence>
<dbReference type="EMBL" id="JAEDAO010000001">
    <property type="protein sequence ID" value="MBK0391352.1"/>
    <property type="molecule type" value="Genomic_DNA"/>
</dbReference>
<evidence type="ECO:0000313" key="2">
    <source>
        <dbReference type="EMBL" id="MBK0391352.1"/>
    </source>
</evidence>
<evidence type="ECO:0000259" key="1">
    <source>
        <dbReference type="Pfam" id="PF09848"/>
    </source>
</evidence>
<dbReference type="Gene3D" id="3.40.50.300">
    <property type="entry name" value="P-loop containing nucleotide triphosphate hydrolases"/>
    <property type="match status" value="1"/>
</dbReference>
<comment type="caution">
    <text evidence="2">The sequence shown here is derived from an EMBL/GenBank/DDBJ whole genome shotgun (WGS) entry which is preliminary data.</text>
</comment>
<feature type="domain" description="Schlafen group 3-like DNA/RNA helicase" evidence="1">
    <location>
        <begin position="260"/>
        <end position="652"/>
    </location>
</feature>
<gene>
    <name evidence="2" type="ORF">I8E28_01995</name>
</gene>